<evidence type="ECO:0000256" key="4">
    <source>
        <dbReference type="ARBA" id="ARBA00023014"/>
    </source>
</evidence>
<dbReference type="PANTHER" id="PTHR11228">
    <property type="entry name" value="RADICAL SAM DOMAIN PROTEIN"/>
    <property type="match status" value="1"/>
</dbReference>
<dbReference type="Gene3D" id="3.20.20.70">
    <property type="entry name" value="Aldolase class I"/>
    <property type="match status" value="1"/>
</dbReference>
<dbReference type="KEGG" id="ssyi:EKG83_26475"/>
<evidence type="ECO:0000256" key="2">
    <source>
        <dbReference type="ARBA" id="ARBA00022723"/>
    </source>
</evidence>
<dbReference type="SUPFAM" id="SSF102114">
    <property type="entry name" value="Radical SAM enzymes"/>
    <property type="match status" value="1"/>
</dbReference>
<dbReference type="CDD" id="cd01335">
    <property type="entry name" value="Radical_SAM"/>
    <property type="match status" value="1"/>
</dbReference>
<keyword evidence="3" id="KW-0408">Iron</keyword>
<accession>A0A5Q0HFW4</accession>
<dbReference type="Pfam" id="PF13186">
    <property type="entry name" value="SPASM"/>
    <property type="match status" value="1"/>
</dbReference>
<dbReference type="EMBL" id="CP034550">
    <property type="protein sequence ID" value="QFZ24512.1"/>
    <property type="molecule type" value="Genomic_DNA"/>
</dbReference>
<reference evidence="8" key="1">
    <citation type="journal article" date="2021" name="Curr. Microbiol.">
        <title>Complete genome of nocamycin-producing strain Saccharothrix syringae NRRL B-16468 reveals the biosynthetic potential for secondary metabolites.</title>
        <authorList>
            <person name="Mo X."/>
            <person name="Yang S."/>
        </authorList>
    </citation>
    <scope>NUCLEOTIDE SEQUENCE [LARGE SCALE GENOMIC DNA]</scope>
    <source>
        <strain evidence="8">ATCC 51364 / DSM 43886 / JCM 6844 / KCTC 9398 / NBRC 14523 / NRRL B-16468 / INA 2240</strain>
    </source>
</reference>
<proteinExistence type="predicted"/>
<dbReference type="SFLD" id="SFLDS00029">
    <property type="entry name" value="Radical_SAM"/>
    <property type="match status" value="1"/>
</dbReference>
<dbReference type="SFLD" id="SFLDG01067">
    <property type="entry name" value="SPASM/twitch_domain_containing"/>
    <property type="match status" value="1"/>
</dbReference>
<dbReference type="GO" id="GO:0051536">
    <property type="term" value="F:iron-sulfur cluster binding"/>
    <property type="evidence" value="ECO:0007669"/>
    <property type="project" value="UniProtKB-KW"/>
</dbReference>
<dbReference type="InterPro" id="IPR058240">
    <property type="entry name" value="rSAM_sf"/>
</dbReference>
<evidence type="ECO:0000256" key="3">
    <source>
        <dbReference type="ARBA" id="ARBA00023004"/>
    </source>
</evidence>
<evidence type="ECO:0000313" key="8">
    <source>
        <dbReference type="Proteomes" id="UP000325787"/>
    </source>
</evidence>
<evidence type="ECO:0000259" key="5">
    <source>
        <dbReference type="Pfam" id="PF04055"/>
    </source>
</evidence>
<dbReference type="PANTHER" id="PTHR11228:SF7">
    <property type="entry name" value="PQQA PEPTIDE CYCLASE"/>
    <property type="match status" value="1"/>
</dbReference>
<keyword evidence="2" id="KW-0479">Metal-binding</keyword>
<dbReference type="Pfam" id="PF04055">
    <property type="entry name" value="Radical_SAM"/>
    <property type="match status" value="1"/>
</dbReference>
<gene>
    <name evidence="7" type="ORF">EKG83_26475</name>
</gene>
<dbReference type="InterPro" id="IPR007197">
    <property type="entry name" value="rSAM"/>
</dbReference>
<dbReference type="InterPro" id="IPR013785">
    <property type="entry name" value="Aldolase_TIM"/>
</dbReference>
<evidence type="ECO:0000313" key="7">
    <source>
        <dbReference type="EMBL" id="QFZ24512.1"/>
    </source>
</evidence>
<sequence>MYLTDKCQQRCTHCATGSSPEGTHGTMTTADWKRVLDQAAELWVRRVQFIGGEPMLHPGLAELVGHALGHALEVEVFSNLVWVPEALWPILSQPGVSLATSYYSDRPEQHAGITGVDTLPRIRATIARATGLGIPLRAGVIDLGVGQRFEQATRNLVDLGVPSIGHDRVRALGRAAPCTTGGSNAAELCGRCGDGQATIAPDGQVRPCLFVTWATAGNVRERGLGEVVAAMPGVRAELIAQGMPTTLAGNCQPDGNCYPYNDR</sequence>
<feature type="domain" description="4Fe4S-binding SPASM" evidence="6">
    <location>
        <begin position="189"/>
        <end position="230"/>
    </location>
</feature>
<organism evidence="7 8">
    <name type="scientific">Saccharothrix syringae</name>
    <name type="common">Nocardiopsis syringae</name>
    <dbReference type="NCBI Taxonomy" id="103733"/>
    <lineage>
        <taxon>Bacteria</taxon>
        <taxon>Bacillati</taxon>
        <taxon>Actinomycetota</taxon>
        <taxon>Actinomycetes</taxon>
        <taxon>Pseudonocardiales</taxon>
        <taxon>Pseudonocardiaceae</taxon>
        <taxon>Saccharothrix</taxon>
    </lineage>
</organism>
<dbReference type="Proteomes" id="UP000325787">
    <property type="component" value="Chromosome"/>
</dbReference>
<dbReference type="InterPro" id="IPR023885">
    <property type="entry name" value="4Fe4S-binding_SPASM_dom"/>
</dbReference>
<dbReference type="InterPro" id="IPR050377">
    <property type="entry name" value="Radical_SAM_PqqE_MftC-like"/>
</dbReference>
<dbReference type="GO" id="GO:0003824">
    <property type="term" value="F:catalytic activity"/>
    <property type="evidence" value="ECO:0007669"/>
    <property type="project" value="InterPro"/>
</dbReference>
<dbReference type="OrthoDB" id="9782387at2"/>
<protein>
    <submittedName>
        <fullName evidence="7">Radical SAM protein</fullName>
    </submittedName>
</protein>
<feature type="domain" description="Radical SAM core" evidence="5">
    <location>
        <begin position="2"/>
        <end position="142"/>
    </location>
</feature>
<evidence type="ECO:0000256" key="1">
    <source>
        <dbReference type="ARBA" id="ARBA00022691"/>
    </source>
</evidence>
<name>A0A5Q0HFW4_SACSY</name>
<keyword evidence="1" id="KW-0949">S-adenosyl-L-methionine</keyword>
<dbReference type="AlphaFoldDB" id="A0A5Q0HFW4"/>
<keyword evidence="4" id="KW-0411">Iron-sulfur</keyword>
<evidence type="ECO:0000259" key="6">
    <source>
        <dbReference type="Pfam" id="PF13186"/>
    </source>
</evidence>
<dbReference type="GO" id="GO:0046872">
    <property type="term" value="F:metal ion binding"/>
    <property type="evidence" value="ECO:0007669"/>
    <property type="project" value="UniProtKB-KW"/>
</dbReference>
<keyword evidence="8" id="KW-1185">Reference proteome</keyword>